<dbReference type="PANTHER" id="PTHR31605:SF0">
    <property type="entry name" value="GLYCEROL-3-PHOSPHATE O-ACYLTRANSFERASE 1"/>
    <property type="match status" value="1"/>
</dbReference>
<proteinExistence type="predicted"/>
<dbReference type="STRING" id="1409788.NC99_29130"/>
<keyword evidence="3" id="KW-0808">Transferase</keyword>
<organism evidence="3 4">
    <name type="scientific">Sunxiuqinia dokdonensis</name>
    <dbReference type="NCBI Taxonomy" id="1409788"/>
    <lineage>
        <taxon>Bacteria</taxon>
        <taxon>Pseudomonadati</taxon>
        <taxon>Bacteroidota</taxon>
        <taxon>Bacteroidia</taxon>
        <taxon>Marinilabiliales</taxon>
        <taxon>Prolixibacteraceae</taxon>
        <taxon>Sunxiuqinia</taxon>
    </lineage>
</organism>
<dbReference type="RefSeq" id="WP_053184535.1">
    <property type="nucleotide sequence ID" value="NZ_LGIA01000166.1"/>
</dbReference>
<dbReference type="InterPro" id="IPR052744">
    <property type="entry name" value="GPAT/DAPAT"/>
</dbReference>
<dbReference type="AlphaFoldDB" id="A0A0L8V733"/>
<feature type="transmembrane region" description="Helical" evidence="1">
    <location>
        <begin position="315"/>
        <end position="337"/>
    </location>
</feature>
<evidence type="ECO:0000313" key="3">
    <source>
        <dbReference type="EMBL" id="KOH44295.1"/>
    </source>
</evidence>
<dbReference type="GO" id="GO:0016287">
    <property type="term" value="F:glycerone-phosphate O-acyltransferase activity"/>
    <property type="evidence" value="ECO:0007669"/>
    <property type="project" value="TreeGrafter"/>
</dbReference>
<dbReference type="GO" id="GO:0008654">
    <property type="term" value="P:phospholipid biosynthetic process"/>
    <property type="evidence" value="ECO:0007669"/>
    <property type="project" value="TreeGrafter"/>
</dbReference>
<dbReference type="InterPro" id="IPR002123">
    <property type="entry name" value="Plipid/glycerol_acylTrfase"/>
</dbReference>
<dbReference type="SUPFAM" id="SSF69593">
    <property type="entry name" value="Glycerol-3-phosphate (1)-acyltransferase"/>
    <property type="match status" value="1"/>
</dbReference>
<gene>
    <name evidence="3" type="ORF">NC99_29130</name>
</gene>
<feature type="domain" description="Phospholipid/glycerol acyltransferase" evidence="2">
    <location>
        <begin position="40"/>
        <end position="168"/>
    </location>
</feature>
<dbReference type="Proteomes" id="UP000036958">
    <property type="component" value="Unassembled WGS sequence"/>
</dbReference>
<comment type="caution">
    <text evidence="3">The sequence shown here is derived from an EMBL/GenBank/DDBJ whole genome shotgun (WGS) entry which is preliminary data.</text>
</comment>
<sequence length="446" mass="51738">MKEWSLGYAFLKQIVRMGMWLSHSRITVIGLSKIPKNKPVIFAPNHQNALMDPLAVLCTNHTQPVWLARADIFKLRITRPILRFLKILPVYRIRDGKENLGENERIFARAIEILEHKKELALFQEAAHSGKRQMLTPKKAIPRIAFLAEEKNNFKLDLQIVPVGIYYSHYWHFNRELLVNYGDPIAVGAYENEFKNDPQKTTLKLRDAIAERLESLIINIRSKAHYENYELMRELLGARQVNRGPEADHSMEACFYHDQQLIKRLEEKEQEQAGQFQILHQRLDHFRKSLKKLKISGEQLDRQRIAVGHLATQSLIGMVLLPLVLLAWLLHLIPFFLPRYFIQKKLKKPEFFSTFQFVVGLLIYPVITVALALVAYQSTGQTVWAIVVPAAYLLLGKPAFLGLKYLQELNTSFRLFRFAMKNKSEADRLFSQKSELIEKLTALINS</sequence>
<dbReference type="EC" id="2.7.1.69" evidence="3"/>
<feature type="transmembrane region" description="Helical" evidence="1">
    <location>
        <begin position="357"/>
        <end position="376"/>
    </location>
</feature>
<evidence type="ECO:0000313" key="4">
    <source>
        <dbReference type="Proteomes" id="UP000036958"/>
    </source>
</evidence>
<feature type="transmembrane region" description="Helical" evidence="1">
    <location>
        <begin position="382"/>
        <end position="406"/>
    </location>
</feature>
<name>A0A0L8V733_9BACT</name>
<accession>A0A0L8V733</accession>
<evidence type="ECO:0000256" key="1">
    <source>
        <dbReference type="SAM" id="Phobius"/>
    </source>
</evidence>
<dbReference type="GO" id="GO:0004366">
    <property type="term" value="F:glycerol-3-phosphate O-acyltransferase activity"/>
    <property type="evidence" value="ECO:0007669"/>
    <property type="project" value="TreeGrafter"/>
</dbReference>
<keyword evidence="4" id="KW-1185">Reference proteome</keyword>
<keyword evidence="1" id="KW-0812">Transmembrane</keyword>
<evidence type="ECO:0000259" key="2">
    <source>
        <dbReference type="SMART" id="SM00563"/>
    </source>
</evidence>
<dbReference type="SMART" id="SM00563">
    <property type="entry name" value="PlsC"/>
    <property type="match status" value="1"/>
</dbReference>
<dbReference type="OrthoDB" id="9806008at2"/>
<dbReference type="PANTHER" id="PTHR31605">
    <property type="entry name" value="GLYCEROL-3-PHOSPHATE O-ACYLTRANSFERASE 1"/>
    <property type="match status" value="1"/>
</dbReference>
<protein>
    <submittedName>
        <fullName evidence="3">Protein-N-phosphohistidine-sugar phosphotransferase</fullName>
        <ecNumber evidence="3">2.7.1.69</ecNumber>
    </submittedName>
</protein>
<dbReference type="Pfam" id="PF01553">
    <property type="entry name" value="Acyltransferase"/>
    <property type="match status" value="1"/>
</dbReference>
<keyword evidence="1" id="KW-1133">Transmembrane helix</keyword>
<dbReference type="EMBL" id="LGIA01000166">
    <property type="protein sequence ID" value="KOH44295.1"/>
    <property type="molecule type" value="Genomic_DNA"/>
</dbReference>
<reference evidence="4" key="1">
    <citation type="submission" date="2015-07" db="EMBL/GenBank/DDBJ databases">
        <title>Genome sequencing of Sunxiuqinia dokdonensis strain SK.</title>
        <authorList>
            <person name="Ahn S."/>
            <person name="Kim B.-C."/>
        </authorList>
    </citation>
    <scope>NUCLEOTIDE SEQUENCE [LARGE SCALE GENOMIC DNA]</scope>
    <source>
        <strain evidence="4">SK</strain>
    </source>
</reference>
<keyword evidence="1" id="KW-0472">Membrane</keyword>